<feature type="non-terminal residue" evidence="2">
    <location>
        <position position="51"/>
    </location>
</feature>
<protein>
    <submittedName>
        <fullName evidence="2">Uncharacterized protein</fullName>
    </submittedName>
</protein>
<proteinExistence type="predicted"/>
<feature type="compositionally biased region" description="Polar residues" evidence="1">
    <location>
        <begin position="28"/>
        <end position="44"/>
    </location>
</feature>
<organism evidence="2 3">
    <name type="scientific">Ceratocystis pirilliformis</name>
    <dbReference type="NCBI Taxonomy" id="259994"/>
    <lineage>
        <taxon>Eukaryota</taxon>
        <taxon>Fungi</taxon>
        <taxon>Dikarya</taxon>
        <taxon>Ascomycota</taxon>
        <taxon>Pezizomycotina</taxon>
        <taxon>Sordariomycetes</taxon>
        <taxon>Hypocreomycetidae</taxon>
        <taxon>Microascales</taxon>
        <taxon>Ceratocystidaceae</taxon>
        <taxon>Ceratocystis</taxon>
    </lineage>
</organism>
<evidence type="ECO:0000313" key="3">
    <source>
        <dbReference type="Proteomes" id="UP001583280"/>
    </source>
</evidence>
<evidence type="ECO:0000256" key="1">
    <source>
        <dbReference type="SAM" id="MobiDB-lite"/>
    </source>
</evidence>
<dbReference type="EMBL" id="JAWDJO010000518">
    <property type="protein sequence ID" value="KAL1885333.1"/>
    <property type="molecule type" value="Genomic_DNA"/>
</dbReference>
<sequence length="51" mass="5990">MKSYYFTTDDEEELENFYAFLEETFTDPVSEQQATESLSATRMGNRSVEDH</sequence>
<name>A0ABR3YB40_9PEZI</name>
<accession>A0ABR3YB40</accession>
<dbReference type="Proteomes" id="UP001583280">
    <property type="component" value="Unassembled WGS sequence"/>
</dbReference>
<gene>
    <name evidence="2" type="ORF">Cpir12675_006998</name>
</gene>
<keyword evidence="3" id="KW-1185">Reference proteome</keyword>
<reference evidence="2 3" key="1">
    <citation type="journal article" date="2024" name="IMA Fungus">
        <title>IMA Genome - F19 : A genome assembly and annotation guide to empower mycologists, including annotated draft genome sequences of Ceratocystis pirilliformis, Diaporthe australafricana, Fusarium ophioides, Paecilomyces lecythidis, and Sporothrix stenoceras.</title>
        <authorList>
            <person name="Aylward J."/>
            <person name="Wilson A.M."/>
            <person name="Visagie C.M."/>
            <person name="Spraker J."/>
            <person name="Barnes I."/>
            <person name="Buitendag C."/>
            <person name="Ceriani C."/>
            <person name="Del Mar Angel L."/>
            <person name="du Plessis D."/>
            <person name="Fuchs T."/>
            <person name="Gasser K."/>
            <person name="Kramer D."/>
            <person name="Li W."/>
            <person name="Munsamy K."/>
            <person name="Piso A."/>
            <person name="Price J.L."/>
            <person name="Sonnekus B."/>
            <person name="Thomas C."/>
            <person name="van der Nest A."/>
            <person name="van Dijk A."/>
            <person name="van Heerden A."/>
            <person name="van Vuuren N."/>
            <person name="Yilmaz N."/>
            <person name="Duong T.A."/>
            <person name="van der Merwe N.A."/>
            <person name="Wingfield M.J."/>
            <person name="Wingfield B.D."/>
        </authorList>
    </citation>
    <scope>NUCLEOTIDE SEQUENCE [LARGE SCALE GENOMIC DNA]</scope>
    <source>
        <strain evidence="2 3">CMW 12675</strain>
    </source>
</reference>
<comment type="caution">
    <text evidence="2">The sequence shown here is derived from an EMBL/GenBank/DDBJ whole genome shotgun (WGS) entry which is preliminary data.</text>
</comment>
<evidence type="ECO:0000313" key="2">
    <source>
        <dbReference type="EMBL" id="KAL1885333.1"/>
    </source>
</evidence>
<feature type="region of interest" description="Disordered" evidence="1">
    <location>
        <begin position="28"/>
        <end position="51"/>
    </location>
</feature>